<name>A0A1F6G9R3_9PROT</name>
<evidence type="ECO:0000313" key="1">
    <source>
        <dbReference type="EMBL" id="OGG94862.1"/>
    </source>
</evidence>
<dbReference type="Proteomes" id="UP000178449">
    <property type="component" value="Unassembled WGS sequence"/>
</dbReference>
<comment type="caution">
    <text evidence="1">The sequence shown here is derived from an EMBL/GenBank/DDBJ whole genome shotgun (WGS) entry which is preliminary data.</text>
</comment>
<sequence length="89" mass="10221">MRGSLINQALSLGPCQRSRLSLEARVLDWVPFFGDWNPWPPGGKDPRLSSFSLKRREAREIRTLIGLHRRTKVKKTLIFILLWLAGTPP</sequence>
<organism evidence="1 2">
    <name type="scientific">Candidatus Lambdaproteobacteria bacterium RIFOXYD2_FULL_50_16</name>
    <dbReference type="NCBI Taxonomy" id="1817772"/>
    <lineage>
        <taxon>Bacteria</taxon>
        <taxon>Pseudomonadati</taxon>
        <taxon>Pseudomonadota</taxon>
        <taxon>Candidatus Lambdaproteobacteria</taxon>
    </lineage>
</organism>
<gene>
    <name evidence="1" type="ORF">A2527_13035</name>
</gene>
<proteinExistence type="predicted"/>
<accession>A0A1F6G9R3</accession>
<dbReference type="EMBL" id="MFNE01000033">
    <property type="protein sequence ID" value="OGG94862.1"/>
    <property type="molecule type" value="Genomic_DNA"/>
</dbReference>
<evidence type="ECO:0000313" key="2">
    <source>
        <dbReference type="Proteomes" id="UP000178449"/>
    </source>
</evidence>
<reference evidence="1 2" key="1">
    <citation type="journal article" date="2016" name="Nat. Commun.">
        <title>Thousands of microbial genomes shed light on interconnected biogeochemical processes in an aquifer system.</title>
        <authorList>
            <person name="Anantharaman K."/>
            <person name="Brown C.T."/>
            <person name="Hug L.A."/>
            <person name="Sharon I."/>
            <person name="Castelle C.J."/>
            <person name="Probst A.J."/>
            <person name="Thomas B.C."/>
            <person name="Singh A."/>
            <person name="Wilkins M.J."/>
            <person name="Karaoz U."/>
            <person name="Brodie E.L."/>
            <person name="Williams K.H."/>
            <person name="Hubbard S.S."/>
            <person name="Banfield J.F."/>
        </authorList>
    </citation>
    <scope>NUCLEOTIDE SEQUENCE [LARGE SCALE GENOMIC DNA]</scope>
</reference>
<dbReference type="STRING" id="1817772.A2527_13035"/>
<protein>
    <submittedName>
        <fullName evidence="1">Uncharacterized protein</fullName>
    </submittedName>
</protein>
<dbReference type="AlphaFoldDB" id="A0A1F6G9R3"/>